<name>A0ABS9LBY8_9MICC</name>
<evidence type="ECO:0000313" key="1">
    <source>
        <dbReference type="EMBL" id="MCG2624118.1"/>
    </source>
</evidence>
<dbReference type="RefSeq" id="WP_237825612.1">
    <property type="nucleotide sequence ID" value="NZ_JAKLTQ010000020.1"/>
</dbReference>
<evidence type="ECO:0000313" key="2">
    <source>
        <dbReference type="Proteomes" id="UP001165368"/>
    </source>
</evidence>
<reference evidence="1" key="1">
    <citation type="submission" date="2022-01" db="EMBL/GenBank/DDBJ databases">
        <authorList>
            <person name="Jo J.-H."/>
            <person name="Im W.-T."/>
        </authorList>
    </citation>
    <scope>NUCLEOTIDE SEQUENCE</scope>
    <source>
        <strain evidence="1">I2-34</strain>
    </source>
</reference>
<protein>
    <submittedName>
        <fullName evidence="1">Uncharacterized protein</fullName>
    </submittedName>
</protein>
<sequence length="79" mass="8796">MVKGHHEESPSETIWGELLGRQVQIHRDGNLVRTGFVEDVTHAGDGLWLESRGIDHRALYAKAEGYSANALRAENKENA</sequence>
<keyword evidence="2" id="KW-1185">Reference proteome</keyword>
<dbReference type="Proteomes" id="UP001165368">
    <property type="component" value="Unassembled WGS sequence"/>
</dbReference>
<gene>
    <name evidence="1" type="ORF">LVY72_19710</name>
</gene>
<organism evidence="1 2">
    <name type="scientific">Arthrobacter hankyongi</name>
    <dbReference type="NCBI Taxonomy" id="2904801"/>
    <lineage>
        <taxon>Bacteria</taxon>
        <taxon>Bacillati</taxon>
        <taxon>Actinomycetota</taxon>
        <taxon>Actinomycetes</taxon>
        <taxon>Micrococcales</taxon>
        <taxon>Micrococcaceae</taxon>
        <taxon>Arthrobacter</taxon>
    </lineage>
</organism>
<dbReference type="EMBL" id="JAKLTQ010000020">
    <property type="protein sequence ID" value="MCG2624118.1"/>
    <property type="molecule type" value="Genomic_DNA"/>
</dbReference>
<accession>A0ABS9LBY8</accession>
<comment type="caution">
    <text evidence="1">The sequence shown here is derived from an EMBL/GenBank/DDBJ whole genome shotgun (WGS) entry which is preliminary data.</text>
</comment>
<proteinExistence type="predicted"/>